<protein>
    <submittedName>
        <fullName evidence="1">Hypp1335 protein</fullName>
    </submittedName>
</protein>
<name>A0A8J9ZJB6_BRALA</name>
<evidence type="ECO:0000313" key="2">
    <source>
        <dbReference type="Proteomes" id="UP000838412"/>
    </source>
</evidence>
<evidence type="ECO:0000313" key="1">
    <source>
        <dbReference type="EMBL" id="CAH1254292.1"/>
    </source>
</evidence>
<dbReference type="AlphaFoldDB" id="A0A8J9ZJB6"/>
<organism evidence="1 2">
    <name type="scientific">Branchiostoma lanceolatum</name>
    <name type="common">Common lancelet</name>
    <name type="synonym">Amphioxus lanceolatum</name>
    <dbReference type="NCBI Taxonomy" id="7740"/>
    <lineage>
        <taxon>Eukaryota</taxon>
        <taxon>Metazoa</taxon>
        <taxon>Chordata</taxon>
        <taxon>Cephalochordata</taxon>
        <taxon>Leptocardii</taxon>
        <taxon>Amphioxiformes</taxon>
        <taxon>Branchiostomatidae</taxon>
        <taxon>Branchiostoma</taxon>
    </lineage>
</organism>
<dbReference type="PANTHER" id="PTHR47526:SF3">
    <property type="entry name" value="PHD-TYPE DOMAIN-CONTAINING PROTEIN"/>
    <property type="match status" value="1"/>
</dbReference>
<dbReference type="EMBL" id="OV696687">
    <property type="protein sequence ID" value="CAH1254292.1"/>
    <property type="molecule type" value="Genomic_DNA"/>
</dbReference>
<reference evidence="1" key="1">
    <citation type="submission" date="2022-01" db="EMBL/GenBank/DDBJ databases">
        <authorList>
            <person name="Braso-Vives M."/>
        </authorList>
    </citation>
    <scope>NUCLEOTIDE SEQUENCE</scope>
</reference>
<dbReference type="PANTHER" id="PTHR47526">
    <property type="entry name" value="ATP-DEPENDENT DNA HELICASE"/>
    <property type="match status" value="1"/>
</dbReference>
<sequence length="364" mass="41713">MTSSLRVPIAADILVFTRRPAARARQQSCRQKKFSEMEESEIVCPLSDYARSLAPHVRQRYQEKISAVGIDPFLIQDEQLDADRLPPMESLDLVSYLVLETSFYSQERFKAYKSLEAYNYVVSGFVESVKGKRMDGKHVVVGKVKHSQKWNDPCVLVWVITSPGGTILSAHCRDCLAGLEEEKKHTPSEGEMNELFENLDKVKFKPVVLSTDEQHLSDSRQAKIAVERITPDLEHWNTVVPKLAQFWSHISPEDAPLPISTYWLSCDEKALLVMHYSYSEEDAPLPISTHWLSCDEKALLVMHYSYSEEDAPLPISTHWLSCDEKALLVMHYSYSEEDAPLPISTYWLSCDEKALLVMHYSYRF</sequence>
<gene>
    <name evidence="1" type="primary">Hypp1335</name>
    <name evidence="1" type="ORF">BLAG_LOCUS13762</name>
</gene>
<accession>A0A8J9ZJB6</accession>
<dbReference type="Proteomes" id="UP000838412">
    <property type="component" value="Chromosome 2"/>
</dbReference>
<keyword evidence="2" id="KW-1185">Reference proteome</keyword>
<proteinExistence type="predicted"/>